<reference evidence="2 3" key="1">
    <citation type="submission" date="2020-08" db="EMBL/GenBank/DDBJ databases">
        <authorList>
            <person name="Liu C."/>
            <person name="Sun Q."/>
        </authorList>
    </citation>
    <scope>NUCLEOTIDE SEQUENCE [LARGE SCALE GENOMIC DNA]</scope>
    <source>
        <strain evidence="2 3">NSJ-18</strain>
    </source>
</reference>
<feature type="transmembrane region" description="Helical" evidence="1">
    <location>
        <begin position="349"/>
        <end position="374"/>
    </location>
</feature>
<name>A0ABR7JLB8_9FIRM</name>
<keyword evidence="3" id="KW-1185">Reference proteome</keyword>
<keyword evidence="1" id="KW-0472">Membrane</keyword>
<dbReference type="RefSeq" id="WP_153925783.1">
    <property type="nucleotide sequence ID" value="NZ_JACRWE010000001.1"/>
</dbReference>
<proteinExistence type="predicted"/>
<dbReference type="InterPro" id="IPR021359">
    <property type="entry name" value="DUF2812"/>
</dbReference>
<keyword evidence="1" id="KW-1133">Transmembrane helix</keyword>
<evidence type="ECO:0000313" key="2">
    <source>
        <dbReference type="EMBL" id="MBC5995726.1"/>
    </source>
</evidence>
<gene>
    <name evidence="2" type="ORF">H8923_03035</name>
</gene>
<accession>A0ABR7JLB8</accession>
<feature type="transmembrane region" description="Helical" evidence="1">
    <location>
        <begin position="315"/>
        <end position="334"/>
    </location>
</feature>
<protein>
    <submittedName>
        <fullName evidence="2">DUF2812 domain-containing protein</fullName>
    </submittedName>
</protein>
<dbReference type="Proteomes" id="UP000609849">
    <property type="component" value="Unassembled WGS sequence"/>
</dbReference>
<comment type="caution">
    <text evidence="2">The sequence shown here is derived from an EMBL/GenBank/DDBJ whole genome shotgun (WGS) entry which is preliminary data.</text>
</comment>
<evidence type="ECO:0000313" key="3">
    <source>
        <dbReference type="Proteomes" id="UP000609849"/>
    </source>
</evidence>
<feature type="transmembrane region" description="Helical" evidence="1">
    <location>
        <begin position="109"/>
        <end position="129"/>
    </location>
</feature>
<organism evidence="2 3">
    <name type="scientific">Romboutsia faecis</name>
    <dbReference type="NCBI Taxonomy" id="2764597"/>
    <lineage>
        <taxon>Bacteria</taxon>
        <taxon>Bacillati</taxon>
        <taxon>Bacillota</taxon>
        <taxon>Clostridia</taxon>
        <taxon>Peptostreptococcales</taxon>
        <taxon>Peptostreptococcaceae</taxon>
        <taxon>Romboutsia</taxon>
    </lineage>
</organism>
<evidence type="ECO:0000256" key="1">
    <source>
        <dbReference type="SAM" id="Phobius"/>
    </source>
</evidence>
<dbReference type="EMBL" id="JACRWE010000001">
    <property type="protein sequence ID" value="MBC5995726.1"/>
    <property type="molecule type" value="Genomic_DNA"/>
</dbReference>
<dbReference type="Pfam" id="PF11193">
    <property type="entry name" value="DUF2812"/>
    <property type="match status" value="2"/>
</dbReference>
<sequence length="386" mass="46014">MKRVTKLFWSFNIIKIETWLGEMSEEGYVLEDINTLTREFIFKKATSKKLIYKIDYLEKGNKNISNTLKYNGWNTVVNKGRWIFLCNENQASINPSRENLLRRNKNIKIMLGAFGLYCCFYLGTISIIMPSTFLLGALGSIDIKESFSFSTAQIVFFLILTMNLYLYYKINKLNKELLREKDSKSEYEEIMNDFNLENDSEVIYKTRLGWIYSPDKTMDWLENMELKGYNLHKISKIGSTFYFKKGSPRKVKYIADYKNKTDNMYYEIYKQDGWKLLYNSFGNIFKWSVWGKEYEDKIPKMYSDVEEIKKQAKNVLIIHSLLYLPLIFIELYIIMTDISNFINKRIDSLSISILSIVLVIEFSIFYINIFRYYLRTKKRIEEYKIP</sequence>
<feature type="transmembrane region" description="Helical" evidence="1">
    <location>
        <begin position="149"/>
        <end position="168"/>
    </location>
</feature>
<keyword evidence="1" id="KW-0812">Transmembrane</keyword>